<dbReference type="RefSeq" id="WP_322425253.1">
    <property type="nucleotide sequence ID" value="NZ_JAXQPW010000007.1"/>
</dbReference>
<organism evidence="1 2">
    <name type="scientific">Nocardioides renjunii</name>
    <dbReference type="NCBI Taxonomy" id="3095075"/>
    <lineage>
        <taxon>Bacteria</taxon>
        <taxon>Bacillati</taxon>
        <taxon>Actinomycetota</taxon>
        <taxon>Actinomycetes</taxon>
        <taxon>Propionibacteriales</taxon>
        <taxon>Nocardioidaceae</taxon>
        <taxon>Nocardioides</taxon>
    </lineage>
</organism>
<gene>
    <name evidence="1" type="ORF">SFC79_16915</name>
</gene>
<evidence type="ECO:0000313" key="2">
    <source>
        <dbReference type="Proteomes" id="UP001291999"/>
    </source>
</evidence>
<dbReference type="EMBL" id="JAXQPW010000007">
    <property type="protein sequence ID" value="MDZ5663457.1"/>
    <property type="molecule type" value="Genomic_DNA"/>
</dbReference>
<dbReference type="Proteomes" id="UP001291999">
    <property type="component" value="Unassembled WGS sequence"/>
</dbReference>
<reference evidence="1 2" key="1">
    <citation type="submission" date="2023-11" db="EMBL/GenBank/DDBJ databases">
        <title>Novel species in genus Nocardioides.</title>
        <authorList>
            <person name="Zhou H."/>
        </authorList>
    </citation>
    <scope>NUCLEOTIDE SEQUENCE [LARGE SCALE GENOMIC DNA]</scope>
    <source>
        <strain evidence="1 2">S-58</strain>
    </source>
</reference>
<keyword evidence="2" id="KW-1185">Reference proteome</keyword>
<proteinExistence type="predicted"/>
<evidence type="ECO:0000313" key="1">
    <source>
        <dbReference type="EMBL" id="MDZ5663457.1"/>
    </source>
</evidence>
<protein>
    <submittedName>
        <fullName evidence="1">Uncharacterized protein</fullName>
    </submittedName>
</protein>
<sequence length="217" mass="22704">MHDIDRAMFELSGETGETGYETYELQEAAQEYESYEAGHEAEALEMELAGRLLEVSNEAELEDFLGSLVRSATSAARGFAGSAAGQALGGVLKNAARQVLPQVGGIVGSALGGSSGGQLGTAAGRWLGSRFELEAMSQEDREFEVARAFVRTAGDAARIAARTPQLPPSQAATQAVAAAARRHLPGLVPVVTGTAGRSRAASGRWVRQGRRIVIYGA</sequence>
<comment type="caution">
    <text evidence="1">The sequence shown here is derived from an EMBL/GenBank/DDBJ whole genome shotgun (WGS) entry which is preliminary data.</text>
</comment>
<accession>A0ABU5KF45</accession>
<name>A0ABU5KF45_9ACTN</name>